<accession>A0A8T0EZ65</accession>
<dbReference type="Pfam" id="PF12190">
    <property type="entry name" value="amfpi-1"/>
    <property type="match status" value="1"/>
</dbReference>
<keyword evidence="1" id="KW-0732">Signal</keyword>
<dbReference type="InterPro" id="IPR009030">
    <property type="entry name" value="Growth_fac_rcpt_cys_sf"/>
</dbReference>
<comment type="caution">
    <text evidence="2">The sequence shown here is derived from an EMBL/GenBank/DDBJ whole genome shotgun (WGS) entry which is preliminary data.</text>
</comment>
<evidence type="ECO:0000313" key="3">
    <source>
        <dbReference type="Proteomes" id="UP000807504"/>
    </source>
</evidence>
<evidence type="ECO:0000256" key="1">
    <source>
        <dbReference type="SAM" id="SignalP"/>
    </source>
</evidence>
<reference evidence="2" key="2">
    <citation type="submission" date="2020-06" db="EMBL/GenBank/DDBJ databases">
        <authorList>
            <person name="Sheffer M."/>
        </authorList>
    </citation>
    <scope>NUCLEOTIDE SEQUENCE</scope>
</reference>
<dbReference type="Gene3D" id="2.10.80.20">
    <property type="match status" value="1"/>
</dbReference>
<reference evidence="2" key="1">
    <citation type="journal article" date="2020" name="bioRxiv">
        <title>Chromosome-level reference genome of the European wasp spider Argiope bruennichi: a resource for studies on range expansion and evolutionary adaptation.</title>
        <authorList>
            <person name="Sheffer M.M."/>
            <person name="Hoppe A."/>
            <person name="Krehenwinkel H."/>
            <person name="Uhl G."/>
            <person name="Kuss A.W."/>
            <person name="Jensen L."/>
            <person name="Jensen C."/>
            <person name="Gillespie R.G."/>
            <person name="Hoff K.J."/>
            <person name="Prost S."/>
        </authorList>
    </citation>
    <scope>NUCLEOTIDE SEQUENCE</scope>
</reference>
<dbReference type="Proteomes" id="UP000807504">
    <property type="component" value="Unassembled WGS sequence"/>
</dbReference>
<evidence type="ECO:0000313" key="2">
    <source>
        <dbReference type="EMBL" id="KAF8782887.1"/>
    </source>
</evidence>
<dbReference type="InterPro" id="IPR021066">
    <property type="entry name" value="FPI1"/>
</dbReference>
<feature type="chain" id="PRO_5035929135" evidence="1">
    <location>
        <begin position="22"/>
        <end position="99"/>
    </location>
</feature>
<dbReference type="EMBL" id="JABXBU010001863">
    <property type="protein sequence ID" value="KAF8782887.1"/>
    <property type="molecule type" value="Genomic_DNA"/>
</dbReference>
<dbReference type="InterPro" id="IPR053741">
    <property type="entry name" value="Ser_Fungal_Prot_Inhib_sf"/>
</dbReference>
<feature type="signal peptide" evidence="1">
    <location>
        <begin position="1"/>
        <end position="21"/>
    </location>
</feature>
<dbReference type="AlphaFoldDB" id="A0A8T0EZ65"/>
<keyword evidence="3" id="KW-1185">Reference proteome</keyword>
<protein>
    <submittedName>
        <fullName evidence="2">Uncharacterized protein</fullName>
    </submittedName>
</protein>
<name>A0A8T0EZ65_ARGBR</name>
<dbReference type="GO" id="GO:0030414">
    <property type="term" value="F:peptidase inhibitor activity"/>
    <property type="evidence" value="ECO:0007669"/>
    <property type="project" value="InterPro"/>
</dbReference>
<organism evidence="2 3">
    <name type="scientific">Argiope bruennichi</name>
    <name type="common">Wasp spider</name>
    <name type="synonym">Aranea bruennichi</name>
    <dbReference type="NCBI Taxonomy" id="94029"/>
    <lineage>
        <taxon>Eukaryota</taxon>
        <taxon>Metazoa</taxon>
        <taxon>Ecdysozoa</taxon>
        <taxon>Arthropoda</taxon>
        <taxon>Chelicerata</taxon>
        <taxon>Arachnida</taxon>
        <taxon>Araneae</taxon>
        <taxon>Araneomorphae</taxon>
        <taxon>Entelegynae</taxon>
        <taxon>Araneoidea</taxon>
        <taxon>Araneidae</taxon>
        <taxon>Argiope</taxon>
    </lineage>
</organism>
<gene>
    <name evidence="2" type="ORF">HNY73_013120</name>
</gene>
<sequence length="99" mass="10881">MSEKMNKAIFLLLIGVAVASAIVCPKNYCEKIKCKEVSCSSDQKYTEHATFCGCCPACLNIIQKGESCFSLLFLGVPPTSTCDEGLYCDYKTETCQELE</sequence>
<proteinExistence type="predicted"/>
<dbReference type="SUPFAM" id="SSF57184">
    <property type="entry name" value="Growth factor receptor domain"/>
    <property type="match status" value="1"/>
</dbReference>